<evidence type="ECO:0000256" key="11">
    <source>
        <dbReference type="ARBA" id="ARBA00023229"/>
    </source>
</evidence>
<feature type="coiled-coil region" evidence="13">
    <location>
        <begin position="984"/>
        <end position="1018"/>
    </location>
</feature>
<feature type="region of interest" description="Disordered" evidence="14">
    <location>
        <begin position="1"/>
        <end position="84"/>
    </location>
</feature>
<dbReference type="Pfam" id="PF00348">
    <property type="entry name" value="polyprenyl_synt"/>
    <property type="match status" value="1"/>
</dbReference>
<keyword evidence="8" id="KW-0125">Carotenoid biosynthesis</keyword>
<feature type="binding site" evidence="12">
    <location>
        <begin position="173"/>
        <end position="180"/>
    </location>
    <ligand>
        <name>ATP</name>
        <dbReference type="ChEBI" id="CHEBI:30616"/>
    </ligand>
</feature>
<comment type="pathway">
    <text evidence="2">Isoprenoid biosynthesis; geranyl diphosphate biosynthesis; geranyl diphosphate from dimethylallyl diphosphate and isopentenyl diphosphate: step 1/1.</text>
</comment>
<keyword evidence="7" id="KW-0479">Metal-binding</keyword>
<keyword evidence="11" id="KW-0414">Isoprene biosynthesis</keyword>
<evidence type="ECO:0000256" key="12">
    <source>
        <dbReference type="PROSITE-ProRule" id="PRU00283"/>
    </source>
</evidence>
<keyword evidence="13" id="KW-0175">Coiled coil</keyword>
<accession>A0A8S2A0B7</accession>
<dbReference type="GO" id="GO:0016117">
    <property type="term" value="P:carotenoid biosynthetic process"/>
    <property type="evidence" value="ECO:0007669"/>
    <property type="project" value="UniProtKB-KW"/>
</dbReference>
<evidence type="ECO:0000256" key="5">
    <source>
        <dbReference type="ARBA" id="ARBA00006706"/>
    </source>
</evidence>
<evidence type="ECO:0000256" key="2">
    <source>
        <dbReference type="ARBA" id="ARBA00004932"/>
    </source>
</evidence>
<organism evidence="16 17">
    <name type="scientific">Arabidopsis arenosa</name>
    <name type="common">Sand rock-cress</name>
    <name type="synonym">Cardaminopsis arenosa</name>
    <dbReference type="NCBI Taxonomy" id="38785"/>
    <lineage>
        <taxon>Eukaryota</taxon>
        <taxon>Viridiplantae</taxon>
        <taxon>Streptophyta</taxon>
        <taxon>Embryophyta</taxon>
        <taxon>Tracheophyta</taxon>
        <taxon>Spermatophyta</taxon>
        <taxon>Magnoliopsida</taxon>
        <taxon>eudicotyledons</taxon>
        <taxon>Gunneridae</taxon>
        <taxon>Pentapetalae</taxon>
        <taxon>rosids</taxon>
        <taxon>malvids</taxon>
        <taxon>Brassicales</taxon>
        <taxon>Brassicaceae</taxon>
        <taxon>Camelineae</taxon>
        <taxon>Arabidopsis</taxon>
    </lineage>
</organism>
<comment type="similarity">
    <text evidence="5">Belongs to the FPP/GGPP synthase family.</text>
</comment>
<evidence type="ECO:0000313" key="16">
    <source>
        <dbReference type="EMBL" id="CAE5967927.1"/>
    </source>
</evidence>
<evidence type="ECO:0000256" key="1">
    <source>
        <dbReference type="ARBA" id="ARBA00001946"/>
    </source>
</evidence>
<dbReference type="GO" id="GO:0007018">
    <property type="term" value="P:microtubule-based movement"/>
    <property type="evidence" value="ECO:0007669"/>
    <property type="project" value="InterPro"/>
</dbReference>
<dbReference type="NCBIfam" id="NF045485">
    <property type="entry name" value="FPPsyn"/>
    <property type="match status" value="1"/>
</dbReference>
<feature type="domain" description="Kinesin motor" evidence="15">
    <location>
        <begin position="102"/>
        <end position="339"/>
    </location>
</feature>
<gene>
    <name evidence="16" type="ORF">AARE701A_LOCUS7670</name>
</gene>
<evidence type="ECO:0000259" key="15">
    <source>
        <dbReference type="PROSITE" id="PS50067"/>
    </source>
</evidence>
<keyword evidence="12" id="KW-0547">Nucleotide-binding</keyword>
<evidence type="ECO:0000256" key="10">
    <source>
        <dbReference type="ARBA" id="ARBA00023175"/>
    </source>
</evidence>
<dbReference type="Gene3D" id="1.10.600.10">
    <property type="entry name" value="Farnesyl Diphosphate Synthase"/>
    <property type="match status" value="1"/>
</dbReference>
<dbReference type="PROSITE" id="PS00444">
    <property type="entry name" value="POLYPRENYL_SYNTHASE_2"/>
    <property type="match status" value="1"/>
</dbReference>
<dbReference type="GO" id="GO:0008017">
    <property type="term" value="F:microtubule binding"/>
    <property type="evidence" value="ECO:0007669"/>
    <property type="project" value="InterPro"/>
</dbReference>
<dbReference type="EMBL" id="LR999453">
    <property type="protein sequence ID" value="CAE5967927.1"/>
    <property type="molecule type" value="Genomic_DNA"/>
</dbReference>
<dbReference type="PROSITE" id="PS50067">
    <property type="entry name" value="KINESIN_MOTOR_2"/>
    <property type="match status" value="1"/>
</dbReference>
<dbReference type="PROSITE" id="PS00723">
    <property type="entry name" value="POLYPRENYL_SYNTHASE_1"/>
    <property type="match status" value="1"/>
</dbReference>
<dbReference type="InterPro" id="IPR000092">
    <property type="entry name" value="Polyprenyl_synt"/>
</dbReference>
<dbReference type="PANTHER" id="PTHR43281">
    <property type="entry name" value="FARNESYL DIPHOSPHATE SYNTHASE"/>
    <property type="match status" value="1"/>
</dbReference>
<dbReference type="Gene3D" id="3.40.850.10">
    <property type="entry name" value="Kinesin motor domain"/>
    <property type="match status" value="1"/>
</dbReference>
<evidence type="ECO:0000256" key="3">
    <source>
        <dbReference type="ARBA" id="ARBA00005035"/>
    </source>
</evidence>
<dbReference type="GO" id="GO:0003777">
    <property type="term" value="F:microtubule motor activity"/>
    <property type="evidence" value="ECO:0007669"/>
    <property type="project" value="InterPro"/>
</dbReference>
<comment type="similarity">
    <text evidence="12">Belongs to the TRAFAC class myosin-kinesin ATPase superfamily. Kinesin family.</text>
</comment>
<evidence type="ECO:0000313" key="17">
    <source>
        <dbReference type="Proteomes" id="UP000682877"/>
    </source>
</evidence>
<dbReference type="GO" id="GO:0005524">
    <property type="term" value="F:ATP binding"/>
    <property type="evidence" value="ECO:0007669"/>
    <property type="project" value="UniProtKB-UniRule"/>
</dbReference>
<comment type="cofactor">
    <cofactor evidence="1">
        <name>Mg(2+)</name>
        <dbReference type="ChEBI" id="CHEBI:18420"/>
    </cofactor>
</comment>
<protein>
    <recommendedName>
        <fullName evidence="15">Kinesin motor domain-containing protein</fullName>
    </recommendedName>
</protein>
<feature type="coiled-coil region" evidence="13">
    <location>
        <begin position="851"/>
        <end position="924"/>
    </location>
</feature>
<dbReference type="GO" id="GO:0004311">
    <property type="term" value="F:geranylgeranyl diphosphate synthase activity"/>
    <property type="evidence" value="ECO:0007669"/>
    <property type="project" value="TreeGrafter"/>
</dbReference>
<evidence type="ECO:0000256" key="14">
    <source>
        <dbReference type="SAM" id="MobiDB-lite"/>
    </source>
</evidence>
<dbReference type="Pfam" id="PF00225">
    <property type="entry name" value="Kinesin"/>
    <property type="match status" value="1"/>
</dbReference>
<dbReference type="InterPro" id="IPR027417">
    <property type="entry name" value="P-loop_NTPase"/>
</dbReference>
<evidence type="ECO:0000256" key="6">
    <source>
        <dbReference type="ARBA" id="ARBA00022679"/>
    </source>
</evidence>
<feature type="region of interest" description="Disordered" evidence="14">
    <location>
        <begin position="1182"/>
        <end position="1211"/>
    </location>
</feature>
<dbReference type="Proteomes" id="UP000682877">
    <property type="component" value="Chromosome 3"/>
</dbReference>
<dbReference type="InterPro" id="IPR001752">
    <property type="entry name" value="Kinesin_motor_dom"/>
</dbReference>
<dbReference type="SFLD" id="SFLDG01017">
    <property type="entry name" value="Polyprenyl_Transferase_Like"/>
    <property type="match status" value="1"/>
</dbReference>
<dbReference type="InterPro" id="IPR036961">
    <property type="entry name" value="Kinesin_motor_dom_sf"/>
</dbReference>
<dbReference type="GO" id="GO:0046872">
    <property type="term" value="F:metal ion binding"/>
    <property type="evidence" value="ECO:0007669"/>
    <property type="project" value="UniProtKB-KW"/>
</dbReference>
<feature type="compositionally biased region" description="Polar residues" evidence="14">
    <location>
        <begin position="10"/>
        <end position="35"/>
    </location>
</feature>
<name>A0A8S2A0B7_ARAAE</name>
<sequence length="1585" mass="177675">MADNRIAGSLPTSSKWSFLPKSVSSHLKPSSNPRSSKPDIENAPPQDPNIHNPINQSVSKSPALRNQMDSPNRRGEVSASRRRAISAVKTHNEVEEEASNPHVKVVVRIKPTKEYCWKVKKVSKDSYSVRDRQFTFDSVLDSNLNQDDVFQQIGVPLVRDALSGYNTSVLSYGQNGSGKTYTMWGPAGSMLEDPSPKGEQGLAPRIFQMLFSEIQREKMKSGGKDLNYQCRCSFLEIYNGQISDLIDQTQRNLKIKDDAKNGIYVENLTEEYVDSYEDVAQILMKGLSSRKVGATSTSFQSSRSHVILSFIVESWNKGASSRCFNTTRTSRINLVDLAGAGSNERDATKHCVEEEKFLKKSLSELGDTKRTMSTLRFGERAKALGNKPMINEISEEDVNDLSDQIRLLKEELTRAKADACHSVGSKNDYFGAKNARESLNQLRVSLNRSLMLPKIINDEEEITVDEDDFKELHQQIKSLRGSFNQKLKKLPVNRESVSSSFVTAFGESELMDDDEIFSEAVEVEEKDFGESLEEHDDDSAATIYKSSVKSRIKEFASENSISINPCRQSINLQEPIQSESPKFRDSLRKSIALSSSCLRNQNSLAQSIKSTCLAESQHIRSSLRGSKIFTGSTESLAASLRRGLDIIDNPLNLASNRCSVSLSSDNLTMQPSTEILLDDKSLTDDRLPLSPLCPSCRICSSKISSLVERDGYHHMEGVIEKQQELEKLCTEQAAKIEQLTHLVEQHKLPTENERKELVGASNEERLPSANENQLLSCNDVVERDQAEVITEKYEVKQIPDDGSKNTNFDIGEKEALLKEIEDLKRRLQTPVTMSSNELRSSLLARSFQLRNKNAEKDIEEERFRCTEMESEWISLTDELRVEIETQRTRAEKAEAQLKQEKLSSEELEDALRRAVLELKKAVAKAGKKGCGSRFAKSLATELSALRVERERERDLLRKENVSLKIQLRNTAEAVHTAGEVLVRLREAEQSASAAEEKFNEVEEENEKLKKKMEKLKRRHKLEVTCVFGVNIGLKGYQKMLNKIYAGIEGLKLDVSNWLVYLRGEIDPIIFIKKLYKARSYIELFRIDYGYEENPEGTRRPSSHFMRCCFELNTSDISWYKRIIGALKTIQGVSFTIDAQPVMGYPMAYVCGNIEIGVLMKMLVKTGIELSAMEYGVEYKDANLNPPPPKKPEAPSNGTETQPVKDTAPPLPEVVSTSAKHQVIYKKPGGLRRIKPKPKMENREAYVYILISIFLSLQFLFWRFRPRYNEVTSVLTCHLTSAASYDFEFMSYMVNKAKSVNKALEKAVPLREPVGPVLKIREAMRYTLLSDGKRVRPMLCLAACELVGGQESTAMSAACGIEMLHASSLILDDLPCMDNDILRRGKPTNHIVFGEDIAILASHALITLAVQKAGTSTFANVPPERVLKTVEEMVKAMEGLVAGQEADLAGEGMSFDSDTGLEHLEFIHIHKTAALLEAAAVTGAIMGGGSDEEIEKLRSYARCIGLMFQVVDDVLDVTKSSEELGKTAGKDLIAGKLTYPRLMGVEKSKEYAERLNREAREHLLGFDIDKVAPLLSLADYIVNRQK</sequence>
<evidence type="ECO:0000256" key="13">
    <source>
        <dbReference type="SAM" id="Coils"/>
    </source>
</evidence>
<dbReference type="InterPro" id="IPR008949">
    <property type="entry name" value="Isoprenoid_synthase_dom_sf"/>
</dbReference>
<dbReference type="SUPFAM" id="SSF48576">
    <property type="entry name" value="Terpenoid synthases"/>
    <property type="match status" value="1"/>
</dbReference>
<proteinExistence type="inferred from homology"/>
<dbReference type="PRINTS" id="PR00380">
    <property type="entry name" value="KINESINHEAVY"/>
</dbReference>
<dbReference type="SUPFAM" id="SSF52540">
    <property type="entry name" value="P-loop containing nucleoside triphosphate hydrolases"/>
    <property type="match status" value="1"/>
</dbReference>
<evidence type="ECO:0000256" key="8">
    <source>
        <dbReference type="ARBA" id="ARBA00022746"/>
    </source>
</evidence>
<evidence type="ECO:0000256" key="4">
    <source>
        <dbReference type="ARBA" id="ARBA00005221"/>
    </source>
</evidence>
<dbReference type="InterPro" id="IPR033749">
    <property type="entry name" value="Polyprenyl_synt_CS"/>
</dbReference>
<keyword evidence="12" id="KW-0067">ATP-binding</keyword>
<keyword evidence="9" id="KW-0460">Magnesium</keyword>
<comment type="pathway">
    <text evidence="4">Isoprenoid biosynthesis; geranylgeranyl diphosphate biosynthesis; geranylgeranyl diphosphate from farnesyl diphosphate and isopentenyl diphosphate: step 1/1.</text>
</comment>
<dbReference type="PANTHER" id="PTHR43281:SF20">
    <property type="entry name" value="GERANYLGERANYL PYROPHOSPHATE SYNTHASE 10, MITOCHONDRIAL"/>
    <property type="match status" value="1"/>
</dbReference>
<dbReference type="SMART" id="SM00129">
    <property type="entry name" value="KISc"/>
    <property type="match status" value="1"/>
</dbReference>
<dbReference type="CDD" id="cd00685">
    <property type="entry name" value="Trans_IPPS_HT"/>
    <property type="match status" value="1"/>
</dbReference>
<reference evidence="16" key="1">
    <citation type="submission" date="2021-01" db="EMBL/GenBank/DDBJ databases">
        <authorList>
            <person name="Bezrukov I."/>
        </authorList>
    </citation>
    <scope>NUCLEOTIDE SEQUENCE</scope>
</reference>
<evidence type="ECO:0000256" key="7">
    <source>
        <dbReference type="ARBA" id="ARBA00022723"/>
    </source>
</evidence>
<dbReference type="InterPro" id="IPR053378">
    <property type="entry name" value="Prenyl_diphosphate_synthase"/>
</dbReference>
<dbReference type="GO" id="GO:0005737">
    <property type="term" value="C:cytoplasm"/>
    <property type="evidence" value="ECO:0007669"/>
    <property type="project" value="UniProtKB-ARBA"/>
</dbReference>
<comment type="pathway">
    <text evidence="3">Isoprenoid biosynthesis; farnesyl diphosphate biosynthesis; farnesyl diphosphate from geranyl diphosphate and isopentenyl diphosphate: step 1/1.</text>
</comment>
<feature type="coiled-coil region" evidence="13">
    <location>
        <begin position="391"/>
        <end position="418"/>
    </location>
</feature>
<keyword evidence="17" id="KW-1185">Reference proteome</keyword>
<dbReference type="SFLD" id="SFLDS00005">
    <property type="entry name" value="Isoprenoid_Synthase_Type_I"/>
    <property type="match status" value="1"/>
</dbReference>
<dbReference type="FunFam" id="1.10.600.10:FF:000001">
    <property type="entry name" value="Geranylgeranyl diphosphate synthase"/>
    <property type="match status" value="1"/>
</dbReference>
<keyword evidence="10 12" id="KW-0505">Motor protein</keyword>
<evidence type="ECO:0000256" key="9">
    <source>
        <dbReference type="ARBA" id="ARBA00022842"/>
    </source>
</evidence>
<keyword evidence="6" id="KW-0808">Transferase</keyword>